<name>A0A3E4ZBI0_9BACT</name>
<sequence>MIRKAIFMMALCLCGQMQVNAETMDDGTDDLVLSGINEDMLRQIEPTYLKEVAVSSAWSSNWFVGVSGGTSAFVGKPHGKGNLFDRMKPSLAIEAGKWFTPEIGGRLSFQGFQFKDACKNVRDYKMFHADFLWNVTNSFVKDHATTQRWGFIPYAGCGIIHNEDNGKSPFVINYGVIGQYRLTKRLAVNMELGGATTFRDFDGVGASNKFGDNLFTLSAGLTFNIGKVGWKKVVDAAPYINQNKWLTDYTNDLLARNQKLSKAHAENVNVIAEMRKILEIEGLLKAYADRLTYYADSTEYRIYPKNDYSGLNSLRARLAHKDWNGMGKPKTSRSLEYSFSVSDSVSWNKYVAEMTGGTKCIGSPVFFFFKIGTTQLVDVSQMANLDELARVAKAYHLKISVVGAADSATGNDGINNSLSKSRADYITQQLVVRGIDKSMIISKSEGGIDDYSPIAVNRHTAVRLFAQ</sequence>
<organism evidence="4 5">
    <name type="scientific">Phocaeicola plebeius</name>
    <dbReference type="NCBI Taxonomy" id="310297"/>
    <lineage>
        <taxon>Bacteria</taxon>
        <taxon>Pseudomonadati</taxon>
        <taxon>Bacteroidota</taxon>
        <taxon>Bacteroidia</taxon>
        <taxon>Bacteroidales</taxon>
        <taxon>Bacteroidaceae</taxon>
        <taxon>Phocaeicola</taxon>
    </lineage>
</organism>
<proteinExistence type="predicted"/>
<gene>
    <name evidence="4" type="ORF">DXB87_06295</name>
</gene>
<protein>
    <recommendedName>
        <fullName evidence="3">OmpA-like domain-containing protein</fullName>
    </recommendedName>
</protein>
<dbReference type="SUPFAM" id="SSF103088">
    <property type="entry name" value="OmpA-like"/>
    <property type="match status" value="1"/>
</dbReference>
<dbReference type="Proteomes" id="UP000260814">
    <property type="component" value="Unassembled WGS sequence"/>
</dbReference>
<dbReference type="Gene3D" id="3.30.1330.60">
    <property type="entry name" value="OmpA-like domain"/>
    <property type="match status" value="1"/>
</dbReference>
<dbReference type="InterPro" id="IPR036737">
    <property type="entry name" value="OmpA-like_sf"/>
</dbReference>
<feature type="chain" id="PRO_5017698712" description="OmpA-like domain-containing protein" evidence="2">
    <location>
        <begin position="22"/>
        <end position="467"/>
    </location>
</feature>
<dbReference type="PROSITE" id="PS51123">
    <property type="entry name" value="OMPA_2"/>
    <property type="match status" value="1"/>
</dbReference>
<comment type="caution">
    <text evidence="4">The sequence shown here is derived from an EMBL/GenBank/DDBJ whole genome shotgun (WGS) entry which is preliminary data.</text>
</comment>
<keyword evidence="2" id="KW-0732">Signal</keyword>
<dbReference type="InterPro" id="IPR006665">
    <property type="entry name" value="OmpA-like"/>
</dbReference>
<evidence type="ECO:0000313" key="5">
    <source>
        <dbReference type="Proteomes" id="UP000260814"/>
    </source>
</evidence>
<feature type="signal peptide" evidence="2">
    <location>
        <begin position="1"/>
        <end position="21"/>
    </location>
</feature>
<dbReference type="AlphaFoldDB" id="A0A3E4ZBI0"/>
<reference evidence="4 5" key="1">
    <citation type="submission" date="2018-08" db="EMBL/GenBank/DDBJ databases">
        <title>A genome reference for cultivated species of the human gut microbiota.</title>
        <authorList>
            <person name="Zou Y."/>
            <person name="Xue W."/>
            <person name="Luo G."/>
        </authorList>
    </citation>
    <scope>NUCLEOTIDE SEQUENCE [LARGE SCALE GENOMIC DNA]</scope>
    <source>
        <strain evidence="4 5">OM06-2</strain>
    </source>
</reference>
<accession>A0A3E4ZBI0</accession>
<dbReference type="EMBL" id="QSTW01000005">
    <property type="protein sequence ID" value="RGM92071.1"/>
    <property type="molecule type" value="Genomic_DNA"/>
</dbReference>
<feature type="domain" description="OmpA-like" evidence="3">
    <location>
        <begin position="356"/>
        <end position="467"/>
    </location>
</feature>
<dbReference type="RefSeq" id="WP_117701475.1">
    <property type="nucleotide sequence ID" value="NZ_QSTW01000005.1"/>
</dbReference>
<keyword evidence="1" id="KW-0472">Membrane</keyword>
<evidence type="ECO:0000256" key="2">
    <source>
        <dbReference type="SAM" id="SignalP"/>
    </source>
</evidence>
<dbReference type="GO" id="GO:0016020">
    <property type="term" value="C:membrane"/>
    <property type="evidence" value="ECO:0007669"/>
    <property type="project" value="UniProtKB-UniRule"/>
</dbReference>
<dbReference type="Pfam" id="PF00691">
    <property type="entry name" value="OmpA"/>
    <property type="match status" value="1"/>
</dbReference>
<evidence type="ECO:0000256" key="1">
    <source>
        <dbReference type="PROSITE-ProRule" id="PRU00473"/>
    </source>
</evidence>
<evidence type="ECO:0000259" key="3">
    <source>
        <dbReference type="PROSITE" id="PS51123"/>
    </source>
</evidence>
<evidence type="ECO:0000313" key="4">
    <source>
        <dbReference type="EMBL" id="RGM92071.1"/>
    </source>
</evidence>